<gene>
    <name evidence="9" type="ORF">IscW_ISCW011856</name>
</gene>
<protein>
    <recommendedName>
        <fullName evidence="3 6">Glucosylceramidase</fullName>
        <ecNumber evidence="3 6">3.2.1.45</ecNumber>
    </recommendedName>
</protein>
<dbReference type="VEuPathDB" id="VectorBase:ISCW011856"/>
<dbReference type="VEuPathDB" id="VectorBase:ISCI011856"/>
<dbReference type="InterPro" id="IPR033452">
    <property type="entry name" value="GH30_C"/>
</dbReference>
<keyword evidence="6" id="KW-0443">Lipid metabolism</keyword>
<dbReference type="Pfam" id="PF17189">
    <property type="entry name" value="Glyco_hydro_30C"/>
    <property type="match status" value="1"/>
</dbReference>
<dbReference type="EnsemblMetazoa" id="ISCW011856-RA">
    <property type="protein sequence ID" value="ISCW011856-PA"/>
    <property type="gene ID" value="ISCW011856"/>
</dbReference>
<dbReference type="AlphaFoldDB" id="B7Q4X6"/>
<feature type="domain" description="Glycosyl hydrolase family 30 beta sandwich" evidence="8">
    <location>
        <begin position="69"/>
        <end position="135"/>
    </location>
</feature>
<dbReference type="InterPro" id="IPR001139">
    <property type="entry name" value="Glyco_hydro_30"/>
</dbReference>
<dbReference type="FunFam" id="3.20.20.80:FF:000364">
    <property type="entry name" value="Glucosylceramidase"/>
    <property type="match status" value="1"/>
</dbReference>
<dbReference type="EMBL" id="ABJB010697079">
    <property type="status" value="NOT_ANNOTATED_CDS"/>
    <property type="molecule type" value="Genomic_DNA"/>
</dbReference>
<dbReference type="GO" id="GO:0004348">
    <property type="term" value="F:glucosylceramidase activity"/>
    <property type="evidence" value="ECO:0007669"/>
    <property type="project" value="UniProtKB-EC"/>
</dbReference>
<name>B7Q4X6_IXOSC</name>
<evidence type="ECO:0000259" key="7">
    <source>
        <dbReference type="Pfam" id="PF02055"/>
    </source>
</evidence>
<dbReference type="InterPro" id="IPR033453">
    <property type="entry name" value="Glyco_hydro_30_TIM-barrel"/>
</dbReference>
<organism>
    <name type="scientific">Ixodes scapularis</name>
    <name type="common">Black-legged tick</name>
    <name type="synonym">Deer tick</name>
    <dbReference type="NCBI Taxonomy" id="6945"/>
    <lineage>
        <taxon>Eukaryota</taxon>
        <taxon>Metazoa</taxon>
        <taxon>Ecdysozoa</taxon>
        <taxon>Arthropoda</taxon>
        <taxon>Chelicerata</taxon>
        <taxon>Arachnida</taxon>
        <taxon>Acari</taxon>
        <taxon>Parasitiformes</taxon>
        <taxon>Ixodida</taxon>
        <taxon>Ixodoidea</taxon>
        <taxon>Ixodidae</taxon>
        <taxon>Ixodinae</taxon>
        <taxon>Ixodes</taxon>
    </lineage>
</organism>
<evidence type="ECO:0000256" key="5">
    <source>
        <dbReference type="ARBA" id="ARBA00022801"/>
    </source>
</evidence>
<feature type="domain" description="Glycosyl hydrolase family 30 TIM-barrel" evidence="7">
    <location>
        <begin position="9"/>
        <end position="66"/>
    </location>
</feature>
<dbReference type="Proteomes" id="UP000001555">
    <property type="component" value="Unassembled WGS sequence"/>
</dbReference>
<keyword evidence="4" id="KW-0732">Signal</keyword>
<evidence type="ECO:0000256" key="6">
    <source>
        <dbReference type="RuleBase" id="RU361188"/>
    </source>
</evidence>
<evidence type="ECO:0000256" key="4">
    <source>
        <dbReference type="ARBA" id="ARBA00022729"/>
    </source>
</evidence>
<comment type="catalytic activity">
    <reaction evidence="1">
        <text>a beta-D-glucosyl-(1&lt;-&gt;1')-N-acylsphing-4-enine + H2O = an N-acylsphing-4-enine + D-glucose</text>
        <dbReference type="Rhea" id="RHEA:13269"/>
        <dbReference type="ChEBI" id="CHEBI:4167"/>
        <dbReference type="ChEBI" id="CHEBI:15377"/>
        <dbReference type="ChEBI" id="CHEBI:22801"/>
        <dbReference type="ChEBI" id="CHEBI:52639"/>
        <dbReference type="EC" id="3.2.1.45"/>
    </reaction>
    <physiologicalReaction direction="left-to-right" evidence="1">
        <dbReference type="Rhea" id="RHEA:13270"/>
    </physiologicalReaction>
</comment>
<evidence type="ECO:0000256" key="3">
    <source>
        <dbReference type="ARBA" id="ARBA00012658"/>
    </source>
</evidence>
<keyword evidence="6" id="KW-0746">Sphingolipid metabolism</keyword>
<dbReference type="EMBL" id="ABJB010772221">
    <property type="status" value="NOT_ANNOTATED_CDS"/>
    <property type="molecule type" value="Genomic_DNA"/>
</dbReference>
<evidence type="ECO:0000313" key="10">
    <source>
        <dbReference type="EnsemblMetazoa" id="ISCW011856-PA"/>
    </source>
</evidence>
<dbReference type="PaxDb" id="6945-B7Q4X6"/>
<sequence length="138" mass="15773">MTRMAPSRDLLHWATGWVDWNLALDLNGGPNWANNFVDSPIIVNATGREFYKQPMYYALAHFSKFLPRGSVRVDSRIVGETNDKLEFGAFKTPENATVLIVLNTDSQAHNISVQDVSRKLGTFTSYISERSMRSFIWW</sequence>
<dbReference type="EC" id="3.2.1.45" evidence="3 6"/>
<evidence type="ECO:0000256" key="2">
    <source>
        <dbReference type="ARBA" id="ARBA00005382"/>
    </source>
</evidence>
<evidence type="ECO:0000313" key="11">
    <source>
        <dbReference type="Proteomes" id="UP000001555"/>
    </source>
</evidence>
<dbReference type="EMBL" id="DS858238">
    <property type="protein sequence ID" value="EEC13898.1"/>
    <property type="molecule type" value="Genomic_DNA"/>
</dbReference>
<proteinExistence type="inferred from homology"/>
<dbReference type="Pfam" id="PF02055">
    <property type="entry name" value="Glyco_hydro_30"/>
    <property type="match status" value="1"/>
</dbReference>
<keyword evidence="6 9" id="KW-0326">Glycosidase</keyword>
<dbReference type="PANTHER" id="PTHR11069:SF23">
    <property type="entry name" value="LYSOSOMAL ACID GLUCOSYLCERAMIDASE"/>
    <property type="match status" value="1"/>
</dbReference>
<evidence type="ECO:0000313" key="9">
    <source>
        <dbReference type="EMBL" id="EEC13898.1"/>
    </source>
</evidence>
<dbReference type="GO" id="GO:0016020">
    <property type="term" value="C:membrane"/>
    <property type="evidence" value="ECO:0007669"/>
    <property type="project" value="GOC"/>
</dbReference>
<dbReference type="HOGENOM" id="CLU_141238_0_0_1"/>
<dbReference type="GO" id="GO:0006665">
    <property type="term" value="P:sphingolipid metabolic process"/>
    <property type="evidence" value="ECO:0007669"/>
    <property type="project" value="UniProtKB-KW"/>
</dbReference>
<keyword evidence="11" id="KW-1185">Reference proteome</keyword>
<dbReference type="PANTHER" id="PTHR11069">
    <property type="entry name" value="GLUCOSYLCERAMIDASE"/>
    <property type="match status" value="1"/>
</dbReference>
<reference evidence="9 11" key="1">
    <citation type="submission" date="2008-03" db="EMBL/GenBank/DDBJ databases">
        <title>Annotation of Ixodes scapularis.</title>
        <authorList>
            <consortium name="Ixodes scapularis Genome Project Consortium"/>
            <person name="Caler E."/>
            <person name="Hannick L.I."/>
            <person name="Bidwell S."/>
            <person name="Joardar V."/>
            <person name="Thiagarajan M."/>
            <person name="Amedeo P."/>
            <person name="Galinsky K.J."/>
            <person name="Schobel S."/>
            <person name="Inman J."/>
            <person name="Hostetler J."/>
            <person name="Miller J."/>
            <person name="Hammond M."/>
            <person name="Megy K."/>
            <person name="Lawson D."/>
            <person name="Kodira C."/>
            <person name="Sutton G."/>
            <person name="Meyer J."/>
            <person name="Hill C.A."/>
            <person name="Birren B."/>
            <person name="Nene V."/>
            <person name="Collins F."/>
            <person name="Alarcon-Chaidez F."/>
            <person name="Wikel S."/>
            <person name="Strausberg R."/>
        </authorList>
    </citation>
    <scope>NUCLEOTIDE SEQUENCE [LARGE SCALE GENOMIC DNA]</scope>
    <source>
        <strain evidence="11">Wikel</strain>
        <strain evidence="9">Wikel colony</strain>
    </source>
</reference>
<dbReference type="Gene3D" id="3.20.20.80">
    <property type="entry name" value="Glycosidases"/>
    <property type="match status" value="1"/>
</dbReference>
<dbReference type="InterPro" id="IPR017853">
    <property type="entry name" value="GH"/>
</dbReference>
<accession>B7Q4X6</accession>
<reference evidence="10" key="2">
    <citation type="submission" date="2020-05" db="UniProtKB">
        <authorList>
            <consortium name="EnsemblMetazoa"/>
        </authorList>
    </citation>
    <scope>IDENTIFICATION</scope>
    <source>
        <strain evidence="10">wikel</strain>
    </source>
</reference>
<dbReference type="InParanoid" id="B7Q4X6"/>
<keyword evidence="5 6" id="KW-0378">Hydrolase</keyword>
<evidence type="ECO:0000259" key="8">
    <source>
        <dbReference type="Pfam" id="PF17189"/>
    </source>
</evidence>
<dbReference type="SUPFAM" id="SSF51445">
    <property type="entry name" value="(Trans)glycosidases"/>
    <property type="match status" value="1"/>
</dbReference>
<comment type="similarity">
    <text evidence="2 6">Belongs to the glycosyl hydrolase 30 family.</text>
</comment>
<evidence type="ECO:0000256" key="1">
    <source>
        <dbReference type="ARBA" id="ARBA00001013"/>
    </source>
</evidence>